<organism evidence="1 2">
    <name type="scientific">Parasitella parasitica</name>
    <dbReference type="NCBI Taxonomy" id="35722"/>
    <lineage>
        <taxon>Eukaryota</taxon>
        <taxon>Fungi</taxon>
        <taxon>Fungi incertae sedis</taxon>
        <taxon>Mucoromycota</taxon>
        <taxon>Mucoromycotina</taxon>
        <taxon>Mucoromycetes</taxon>
        <taxon>Mucorales</taxon>
        <taxon>Mucorineae</taxon>
        <taxon>Mucoraceae</taxon>
        <taxon>Parasitella</taxon>
    </lineage>
</organism>
<dbReference type="OrthoDB" id="3509362at2759"/>
<evidence type="ECO:0000313" key="2">
    <source>
        <dbReference type="Proteomes" id="UP000054107"/>
    </source>
</evidence>
<evidence type="ECO:0000313" key="1">
    <source>
        <dbReference type="EMBL" id="CEP16535.1"/>
    </source>
</evidence>
<name>A0A0B7NLX8_9FUNG</name>
<accession>A0A0B7NLX8</accession>
<dbReference type="Proteomes" id="UP000054107">
    <property type="component" value="Unassembled WGS sequence"/>
</dbReference>
<dbReference type="EMBL" id="LN733187">
    <property type="protein sequence ID" value="CEP16535.1"/>
    <property type="molecule type" value="Genomic_DNA"/>
</dbReference>
<dbReference type="STRING" id="35722.A0A0B7NLX8"/>
<protein>
    <recommendedName>
        <fullName evidence="3">Retrotransposon gag domain-containing protein</fullName>
    </recommendedName>
</protein>
<dbReference type="AlphaFoldDB" id="A0A0B7NLX8"/>
<gene>
    <name evidence="1" type="primary">PARPA_10804.1 scaffold 41841</name>
</gene>
<keyword evidence="2" id="KW-1185">Reference proteome</keyword>
<evidence type="ECO:0008006" key="3">
    <source>
        <dbReference type="Google" id="ProtNLM"/>
    </source>
</evidence>
<sequence length="416" mass="45819">MYTNEILIDEYIINVGKYPLSSKENVVPGSSAAVEVVKVGLAASGLDDRDRIITNFDPEHWVLPFVASYVVAYATFVVSGIPEDCPGPATWLTFKSTLKSRYRFSVLDNRQRCALALMNVNLTPGESIDSFLDRFGDFRRRLHDQVPQSFFMVQRLQDLMPFMLRRSKWSATATVSIRTLRWIRSFRSPVICTLTCLQGWFEEEVLHSSCCRPHNHDTSECKLPQSKNGGASGASFSKVDKPQYIMSLQEARATDRCRTCGAHNFSAGPHECYIAVRSGSPPKSSQHRFQMMNLVPSSDTVSGSASSSSAPASVVEDRYCEYHENTTHDTSDCKVLGKVASLGFSHSSSSVVSAASSSSAVNANQPSAGVSASSLLDADIHKLSMHDDDTMDVDQLVAIEAQKCKINQYSDLPINK</sequence>
<proteinExistence type="predicted"/>
<reference evidence="1 2" key="1">
    <citation type="submission" date="2014-09" db="EMBL/GenBank/DDBJ databases">
        <authorList>
            <person name="Ellenberger Sabrina"/>
        </authorList>
    </citation>
    <scope>NUCLEOTIDE SEQUENCE [LARGE SCALE GENOMIC DNA]</scope>
    <source>
        <strain evidence="1 2">CBS 412.66</strain>
    </source>
</reference>